<feature type="binding site" evidence="13">
    <location>
        <position position="206"/>
    </location>
    <ligand>
        <name>S-adenosyl-L-methionine</name>
        <dbReference type="ChEBI" id="CHEBI:59789"/>
    </ligand>
</feature>
<dbReference type="InterPro" id="IPR048641">
    <property type="entry name" value="RlmN_N"/>
</dbReference>
<dbReference type="GO" id="GO:0070040">
    <property type="term" value="F:rRNA (adenine(2503)-C2-)-methyltransferase activity"/>
    <property type="evidence" value="ECO:0007669"/>
    <property type="project" value="UniProtKB-UniRule"/>
</dbReference>
<evidence type="ECO:0000256" key="13">
    <source>
        <dbReference type="HAMAP-Rule" id="MF_01849"/>
    </source>
</evidence>
<evidence type="ECO:0000256" key="10">
    <source>
        <dbReference type="ARBA" id="ARBA00023004"/>
    </source>
</evidence>
<evidence type="ECO:0000256" key="3">
    <source>
        <dbReference type="ARBA" id="ARBA00022490"/>
    </source>
</evidence>
<comment type="catalytic activity">
    <reaction evidence="13">
        <text>adenosine(37) in tRNA + 2 reduced [2Fe-2S]-[ferredoxin] + 2 S-adenosyl-L-methionine = 2-methyladenosine(37) in tRNA + 5'-deoxyadenosine + L-methionine + 2 oxidized [2Fe-2S]-[ferredoxin] + S-adenosyl-L-homocysteine</text>
        <dbReference type="Rhea" id="RHEA:43332"/>
        <dbReference type="Rhea" id="RHEA-COMP:10000"/>
        <dbReference type="Rhea" id="RHEA-COMP:10001"/>
        <dbReference type="Rhea" id="RHEA-COMP:10162"/>
        <dbReference type="Rhea" id="RHEA-COMP:10485"/>
        <dbReference type="ChEBI" id="CHEBI:17319"/>
        <dbReference type="ChEBI" id="CHEBI:33737"/>
        <dbReference type="ChEBI" id="CHEBI:33738"/>
        <dbReference type="ChEBI" id="CHEBI:57844"/>
        <dbReference type="ChEBI" id="CHEBI:57856"/>
        <dbReference type="ChEBI" id="CHEBI:59789"/>
        <dbReference type="ChEBI" id="CHEBI:74411"/>
        <dbReference type="ChEBI" id="CHEBI:74497"/>
        <dbReference type="EC" id="2.1.1.192"/>
    </reaction>
</comment>
<comment type="miscellaneous">
    <text evidence="13">Reaction proceeds by a ping-pong mechanism involving intermediate methylation of a conserved cysteine residue.</text>
</comment>
<evidence type="ECO:0000256" key="8">
    <source>
        <dbReference type="ARBA" id="ARBA00022694"/>
    </source>
</evidence>
<evidence type="ECO:0000256" key="2">
    <source>
        <dbReference type="ARBA" id="ARBA00022485"/>
    </source>
</evidence>
<name>A0AAW7X5V1_9GAMM</name>
<evidence type="ECO:0000259" key="14">
    <source>
        <dbReference type="PROSITE" id="PS51918"/>
    </source>
</evidence>
<dbReference type="FunFam" id="1.10.150.530:FF:000003">
    <property type="entry name" value="Dual-specificity RNA methyltransferase RlmN"/>
    <property type="match status" value="1"/>
</dbReference>
<dbReference type="GO" id="GO:0030488">
    <property type="term" value="P:tRNA methylation"/>
    <property type="evidence" value="ECO:0007669"/>
    <property type="project" value="UniProtKB-UniRule"/>
</dbReference>
<comment type="cofactor">
    <cofactor evidence="13">
        <name>[4Fe-4S] cluster</name>
        <dbReference type="ChEBI" id="CHEBI:49883"/>
    </cofactor>
    <text evidence="13">Binds 1 [4Fe-4S] cluster. The cluster is coordinated with 3 cysteines and an exchangeable S-adenosyl-L-methionine.</text>
</comment>
<dbReference type="PROSITE" id="PS51918">
    <property type="entry name" value="RADICAL_SAM"/>
    <property type="match status" value="1"/>
</dbReference>
<feature type="disulfide bond" description="(transient)" evidence="13">
    <location>
        <begin position="113"/>
        <end position="350"/>
    </location>
</feature>
<dbReference type="AlphaFoldDB" id="A0AAW7X5V1"/>
<feature type="active site" description="Proton acceptor" evidence="13">
    <location>
        <position position="100"/>
    </location>
</feature>
<sequence length="398" mass="43995">MTVESTAAPAKVNLMGLSQAKLEAFFDSLGEKRFRATQVLKWIHQMGVTDFEQMTNISKPLRDKLSQVAEAVAPEVVNQWDSSDGTRKFLIRVGGGNAVETVYIPDGDRGTLCVSSQVGCSLDCSFCATGKQGFNRDLTAAEIIGQVWQAAKSFNQFGVGAQRKITNVVMMGMGEPLLNFDNVVDSMNLMMHDNCYGLSKRRVTLSTSGVVPALDKLGEYTDACLAISLHAPNNALRNELVPINKKYPIEMLLASAKRYIDGLPDVRRKMTIEYTLIDQVNDRPEHAHELAELLKEIPVKINLIPFNPFNLSNYKRVSNNALRRFQQILIDAGYTTTIRTTRGDDIDAACGQLAGQVNDRTKRSQRYKIDKNALDASNADIIPVKLVDEADVSITFNG</sequence>
<dbReference type="Proteomes" id="UP001169760">
    <property type="component" value="Unassembled WGS sequence"/>
</dbReference>
<keyword evidence="2 13" id="KW-0004">4Fe-4S</keyword>
<keyword evidence="7 13" id="KW-0949">S-adenosyl-L-methionine</keyword>
<dbReference type="GO" id="GO:0051539">
    <property type="term" value="F:4 iron, 4 sulfur cluster binding"/>
    <property type="evidence" value="ECO:0007669"/>
    <property type="project" value="UniProtKB-UniRule"/>
</dbReference>
<dbReference type="GO" id="GO:0046872">
    <property type="term" value="F:metal ion binding"/>
    <property type="evidence" value="ECO:0007669"/>
    <property type="project" value="UniProtKB-KW"/>
</dbReference>
<dbReference type="InterPro" id="IPR004383">
    <property type="entry name" value="rRNA_lsu_MTrfase_RlmN/Cfr"/>
</dbReference>
<evidence type="ECO:0000256" key="7">
    <source>
        <dbReference type="ARBA" id="ARBA00022691"/>
    </source>
</evidence>
<dbReference type="RefSeq" id="WP_216065524.1">
    <property type="nucleotide sequence ID" value="NZ_CP123764.1"/>
</dbReference>
<protein>
    <recommendedName>
        <fullName evidence="13">Dual-specificity RNA methyltransferase RlmN</fullName>
        <ecNumber evidence="13">2.1.1.192</ecNumber>
    </recommendedName>
    <alternativeName>
        <fullName evidence="13">23S rRNA (adenine(2503)-C(2))-methyltransferase</fullName>
    </alternativeName>
    <alternativeName>
        <fullName evidence="13">23S rRNA m2A2503 methyltransferase</fullName>
    </alternativeName>
    <alternativeName>
        <fullName evidence="13">Ribosomal RNA large subunit methyltransferase N</fullName>
    </alternativeName>
    <alternativeName>
        <fullName evidence="13">tRNA (adenine(37)-C(2))-methyltransferase</fullName>
    </alternativeName>
    <alternativeName>
        <fullName evidence="13">tRNA m2A37 methyltransferase</fullName>
    </alternativeName>
</protein>
<evidence type="ECO:0000256" key="5">
    <source>
        <dbReference type="ARBA" id="ARBA00022603"/>
    </source>
</evidence>
<feature type="binding site" evidence="13">
    <location>
        <position position="127"/>
    </location>
    <ligand>
        <name>[4Fe-4S] cluster</name>
        <dbReference type="ChEBI" id="CHEBI:49883"/>
        <note>4Fe-4S-S-AdoMet</note>
    </ligand>
</feature>
<dbReference type="GO" id="GO:0005737">
    <property type="term" value="C:cytoplasm"/>
    <property type="evidence" value="ECO:0007669"/>
    <property type="project" value="UniProtKB-SubCell"/>
</dbReference>
<evidence type="ECO:0000313" key="15">
    <source>
        <dbReference type="EMBL" id="MDO6421902.1"/>
    </source>
</evidence>
<dbReference type="SFLD" id="SFLDF00275">
    <property type="entry name" value="adenosine_C2_methyltransferase"/>
    <property type="match status" value="1"/>
</dbReference>
<dbReference type="GO" id="GO:0019843">
    <property type="term" value="F:rRNA binding"/>
    <property type="evidence" value="ECO:0007669"/>
    <property type="project" value="UniProtKB-UniRule"/>
</dbReference>
<dbReference type="HAMAP" id="MF_01849">
    <property type="entry name" value="RNA_methyltr_RlmN"/>
    <property type="match status" value="1"/>
</dbReference>
<keyword evidence="8 13" id="KW-0819">tRNA processing</keyword>
<dbReference type="EMBL" id="JAUOPB010000003">
    <property type="protein sequence ID" value="MDO6421902.1"/>
    <property type="molecule type" value="Genomic_DNA"/>
</dbReference>
<evidence type="ECO:0000256" key="12">
    <source>
        <dbReference type="ARBA" id="ARBA00023157"/>
    </source>
</evidence>
<dbReference type="InterPro" id="IPR040072">
    <property type="entry name" value="Methyltransferase_A"/>
</dbReference>
<dbReference type="Pfam" id="PF21016">
    <property type="entry name" value="RlmN_N"/>
    <property type="match status" value="1"/>
</dbReference>
<feature type="binding site" evidence="13">
    <location>
        <position position="120"/>
    </location>
    <ligand>
        <name>[4Fe-4S] cluster</name>
        <dbReference type="ChEBI" id="CHEBI:49883"/>
        <note>4Fe-4S-S-AdoMet</note>
    </ligand>
</feature>
<feature type="binding site" evidence="13">
    <location>
        <position position="124"/>
    </location>
    <ligand>
        <name>[4Fe-4S] cluster</name>
        <dbReference type="ChEBI" id="CHEBI:49883"/>
        <note>4Fe-4S-S-AdoMet</note>
    </ligand>
</feature>
<reference evidence="15" key="1">
    <citation type="submission" date="2023-07" db="EMBL/GenBank/DDBJ databases">
        <title>Genome content predicts the carbon catabolic preferences of heterotrophic bacteria.</title>
        <authorList>
            <person name="Gralka M."/>
        </authorList>
    </citation>
    <scope>NUCLEOTIDE SEQUENCE</scope>
    <source>
        <strain evidence="15">I3M17_2</strain>
    </source>
</reference>
<dbReference type="InterPro" id="IPR027492">
    <property type="entry name" value="RNA_MTrfase_RlmN"/>
</dbReference>
<comment type="subcellular location">
    <subcellularLocation>
        <location evidence="13">Cytoplasm</location>
    </subcellularLocation>
</comment>
<evidence type="ECO:0000256" key="9">
    <source>
        <dbReference type="ARBA" id="ARBA00022723"/>
    </source>
</evidence>
<keyword evidence="10 13" id="KW-0408">Iron</keyword>
<evidence type="ECO:0000256" key="11">
    <source>
        <dbReference type="ARBA" id="ARBA00023014"/>
    </source>
</evidence>
<dbReference type="PANTHER" id="PTHR30544:SF5">
    <property type="entry name" value="RADICAL SAM CORE DOMAIN-CONTAINING PROTEIN"/>
    <property type="match status" value="1"/>
</dbReference>
<keyword evidence="11 13" id="KW-0411">Iron-sulfur</keyword>
<dbReference type="SFLD" id="SFLDS00029">
    <property type="entry name" value="Radical_SAM"/>
    <property type="match status" value="1"/>
</dbReference>
<keyword evidence="3 13" id="KW-0963">Cytoplasm</keyword>
<feature type="binding site" evidence="13">
    <location>
        <begin position="228"/>
        <end position="230"/>
    </location>
    <ligand>
        <name>S-adenosyl-L-methionine</name>
        <dbReference type="ChEBI" id="CHEBI:59789"/>
    </ligand>
</feature>
<feature type="binding site" evidence="13">
    <location>
        <begin position="174"/>
        <end position="175"/>
    </location>
    <ligand>
        <name>S-adenosyl-L-methionine</name>
        <dbReference type="ChEBI" id="CHEBI:59789"/>
    </ligand>
</feature>
<dbReference type="Pfam" id="PF04055">
    <property type="entry name" value="Radical_SAM"/>
    <property type="match status" value="1"/>
</dbReference>
<keyword evidence="12 13" id="KW-1015">Disulfide bond</keyword>
<dbReference type="PIRSF" id="PIRSF006004">
    <property type="entry name" value="CHP00048"/>
    <property type="match status" value="1"/>
</dbReference>
<evidence type="ECO:0000256" key="6">
    <source>
        <dbReference type="ARBA" id="ARBA00022679"/>
    </source>
</evidence>
<comment type="similarity">
    <text evidence="1 13">Belongs to the radical SAM superfamily. RlmN family.</text>
</comment>
<dbReference type="NCBIfam" id="TIGR00048">
    <property type="entry name" value="rRNA_mod_RlmN"/>
    <property type="match status" value="1"/>
</dbReference>
<feature type="active site" description="S-methylcysteine intermediate" evidence="13">
    <location>
        <position position="350"/>
    </location>
</feature>
<comment type="caution">
    <text evidence="15">The sequence shown here is derived from an EMBL/GenBank/DDBJ whole genome shotgun (WGS) entry which is preliminary data.</text>
</comment>
<comment type="catalytic activity">
    <reaction evidence="13">
        <text>adenosine(2503) in 23S rRNA + 2 reduced [2Fe-2S]-[ferredoxin] + 2 S-adenosyl-L-methionine = 2-methyladenosine(2503) in 23S rRNA + 5'-deoxyadenosine + L-methionine + 2 oxidized [2Fe-2S]-[ferredoxin] + S-adenosyl-L-homocysteine</text>
        <dbReference type="Rhea" id="RHEA:42916"/>
        <dbReference type="Rhea" id="RHEA-COMP:10000"/>
        <dbReference type="Rhea" id="RHEA-COMP:10001"/>
        <dbReference type="Rhea" id="RHEA-COMP:10152"/>
        <dbReference type="Rhea" id="RHEA-COMP:10282"/>
        <dbReference type="ChEBI" id="CHEBI:17319"/>
        <dbReference type="ChEBI" id="CHEBI:33737"/>
        <dbReference type="ChEBI" id="CHEBI:33738"/>
        <dbReference type="ChEBI" id="CHEBI:57844"/>
        <dbReference type="ChEBI" id="CHEBI:57856"/>
        <dbReference type="ChEBI" id="CHEBI:59789"/>
        <dbReference type="ChEBI" id="CHEBI:74411"/>
        <dbReference type="ChEBI" id="CHEBI:74497"/>
        <dbReference type="EC" id="2.1.1.192"/>
    </reaction>
</comment>
<keyword evidence="4 13" id="KW-0698">rRNA processing</keyword>
<dbReference type="EC" id="2.1.1.192" evidence="13"/>
<dbReference type="InterPro" id="IPR007197">
    <property type="entry name" value="rSAM"/>
</dbReference>
<gene>
    <name evidence="13 15" type="primary">rlmN</name>
    <name evidence="15" type="ORF">Q4521_05410</name>
</gene>
<dbReference type="GO" id="GO:0000049">
    <property type="term" value="F:tRNA binding"/>
    <property type="evidence" value="ECO:0007669"/>
    <property type="project" value="UniProtKB-UniRule"/>
</dbReference>
<dbReference type="FunFam" id="3.20.20.70:FF:000008">
    <property type="entry name" value="Dual-specificity RNA methyltransferase RlmN"/>
    <property type="match status" value="1"/>
</dbReference>
<organism evidence="15 16">
    <name type="scientific">Saccharophagus degradans</name>
    <dbReference type="NCBI Taxonomy" id="86304"/>
    <lineage>
        <taxon>Bacteria</taxon>
        <taxon>Pseudomonadati</taxon>
        <taxon>Pseudomonadota</taxon>
        <taxon>Gammaproteobacteria</taxon>
        <taxon>Cellvibrionales</taxon>
        <taxon>Cellvibrionaceae</taxon>
        <taxon>Saccharophagus</taxon>
    </lineage>
</organism>
<evidence type="ECO:0000256" key="1">
    <source>
        <dbReference type="ARBA" id="ARBA00007544"/>
    </source>
</evidence>
<keyword evidence="5 13" id="KW-0489">Methyltransferase</keyword>
<dbReference type="PANTHER" id="PTHR30544">
    <property type="entry name" value="23S RRNA METHYLTRANSFERASE"/>
    <property type="match status" value="1"/>
</dbReference>
<evidence type="ECO:0000313" key="16">
    <source>
        <dbReference type="Proteomes" id="UP001169760"/>
    </source>
</evidence>
<dbReference type="GO" id="GO:0002935">
    <property type="term" value="F:tRNA (adenine(37)-C2)-methyltransferase activity"/>
    <property type="evidence" value="ECO:0007669"/>
    <property type="project" value="UniProtKB-UniRule"/>
</dbReference>
<accession>A0AAW7X5V1</accession>
<keyword evidence="6 13" id="KW-0808">Transferase</keyword>
<feature type="binding site" evidence="13">
    <location>
        <position position="307"/>
    </location>
    <ligand>
        <name>S-adenosyl-L-methionine</name>
        <dbReference type="ChEBI" id="CHEBI:59789"/>
    </ligand>
</feature>
<dbReference type="CDD" id="cd01335">
    <property type="entry name" value="Radical_SAM"/>
    <property type="match status" value="1"/>
</dbReference>
<evidence type="ECO:0000256" key="4">
    <source>
        <dbReference type="ARBA" id="ARBA00022552"/>
    </source>
</evidence>
<feature type="domain" description="Radical SAM core" evidence="14">
    <location>
        <begin position="106"/>
        <end position="345"/>
    </location>
</feature>
<dbReference type="GO" id="GO:0070475">
    <property type="term" value="P:rRNA base methylation"/>
    <property type="evidence" value="ECO:0007669"/>
    <property type="project" value="UniProtKB-UniRule"/>
</dbReference>
<dbReference type="SFLD" id="SFLDG01062">
    <property type="entry name" value="methyltransferase_(Class_A)"/>
    <property type="match status" value="1"/>
</dbReference>
<keyword evidence="9 13" id="KW-0479">Metal-binding</keyword>
<comment type="function">
    <text evidence="13">Specifically methylates position 2 of adenine 2503 in 23S rRNA and position 2 of adenine 37 in tRNAs. m2A2503 modification seems to play a crucial role in the proofreading step occurring at the peptidyl transferase center and thus would serve to optimize ribosomal fidelity.</text>
</comment>
<proteinExistence type="inferred from homology"/>